<evidence type="ECO:0000256" key="3">
    <source>
        <dbReference type="ARBA" id="ARBA00023163"/>
    </source>
</evidence>
<accession>A0A7W6Q6M5</accession>
<comment type="caution">
    <text evidence="7">The sequence shown here is derived from an EMBL/GenBank/DDBJ whole genome shotgun (WGS) entry which is preliminary data.</text>
</comment>
<dbReference type="PANTHER" id="PTHR30055:SF234">
    <property type="entry name" value="HTH-TYPE TRANSCRIPTIONAL REGULATOR BETI"/>
    <property type="match status" value="1"/>
</dbReference>
<sequence length="200" mass="22407">MSQQSPTRKYSSPLRESQAQETRERILRATSDLLNGNAFADISMDDVARSAGVERRTVFRHFATKEALFDAFWVHINQSMNAATLPTTLEELLRSPLDAFSQFDKNEGIIRASLHTPTGHAMRMRTVKARRIAFRTCLEEANLDVNSKNARKVEALFHLLYSASAWETLKDYGGLTGKDAGQVASWAMQALLKAAETDEN</sequence>
<feature type="domain" description="HTH tetR-type" evidence="6">
    <location>
        <begin position="20"/>
        <end position="80"/>
    </location>
</feature>
<evidence type="ECO:0000259" key="6">
    <source>
        <dbReference type="PROSITE" id="PS50977"/>
    </source>
</evidence>
<keyword evidence="1" id="KW-0805">Transcription regulation</keyword>
<dbReference type="Pfam" id="PF00440">
    <property type="entry name" value="TetR_N"/>
    <property type="match status" value="1"/>
</dbReference>
<dbReference type="AlphaFoldDB" id="A0A7W6Q6M5"/>
<dbReference type="Gene3D" id="1.10.357.10">
    <property type="entry name" value="Tetracycline Repressor, domain 2"/>
    <property type="match status" value="1"/>
</dbReference>
<organism evidence="7 8">
    <name type="scientific">Rhizobium aethiopicum</name>
    <dbReference type="NCBI Taxonomy" id="1138170"/>
    <lineage>
        <taxon>Bacteria</taxon>
        <taxon>Pseudomonadati</taxon>
        <taxon>Pseudomonadota</taxon>
        <taxon>Alphaproteobacteria</taxon>
        <taxon>Hyphomicrobiales</taxon>
        <taxon>Rhizobiaceae</taxon>
        <taxon>Rhizobium/Agrobacterium group</taxon>
        <taxon>Rhizobium</taxon>
    </lineage>
</organism>
<dbReference type="Proteomes" id="UP000524492">
    <property type="component" value="Unassembled WGS sequence"/>
</dbReference>
<protein>
    <submittedName>
        <fullName evidence="7">AcrR family transcriptional regulator</fullName>
    </submittedName>
</protein>
<evidence type="ECO:0000256" key="4">
    <source>
        <dbReference type="PROSITE-ProRule" id="PRU00335"/>
    </source>
</evidence>
<evidence type="ECO:0000313" key="8">
    <source>
        <dbReference type="Proteomes" id="UP000524492"/>
    </source>
</evidence>
<feature type="DNA-binding region" description="H-T-H motif" evidence="4">
    <location>
        <begin position="43"/>
        <end position="62"/>
    </location>
</feature>
<proteinExistence type="predicted"/>
<evidence type="ECO:0000256" key="1">
    <source>
        <dbReference type="ARBA" id="ARBA00023015"/>
    </source>
</evidence>
<dbReference type="RefSeq" id="WP_184454770.1">
    <property type="nucleotide sequence ID" value="NZ_JACIFV010000003.1"/>
</dbReference>
<dbReference type="InterPro" id="IPR009057">
    <property type="entry name" value="Homeodomain-like_sf"/>
</dbReference>
<dbReference type="SUPFAM" id="SSF46689">
    <property type="entry name" value="Homeodomain-like"/>
    <property type="match status" value="1"/>
</dbReference>
<evidence type="ECO:0000256" key="5">
    <source>
        <dbReference type="SAM" id="MobiDB-lite"/>
    </source>
</evidence>
<feature type="region of interest" description="Disordered" evidence="5">
    <location>
        <begin position="1"/>
        <end position="21"/>
    </location>
</feature>
<dbReference type="PRINTS" id="PR00455">
    <property type="entry name" value="HTHTETR"/>
</dbReference>
<dbReference type="GO" id="GO:0000976">
    <property type="term" value="F:transcription cis-regulatory region binding"/>
    <property type="evidence" value="ECO:0007669"/>
    <property type="project" value="TreeGrafter"/>
</dbReference>
<dbReference type="EMBL" id="JACIFV010000003">
    <property type="protein sequence ID" value="MBB4191265.1"/>
    <property type="molecule type" value="Genomic_DNA"/>
</dbReference>
<keyword evidence="3" id="KW-0804">Transcription</keyword>
<dbReference type="GO" id="GO:0003700">
    <property type="term" value="F:DNA-binding transcription factor activity"/>
    <property type="evidence" value="ECO:0007669"/>
    <property type="project" value="TreeGrafter"/>
</dbReference>
<evidence type="ECO:0000313" key="7">
    <source>
        <dbReference type="EMBL" id="MBB4191265.1"/>
    </source>
</evidence>
<keyword evidence="2 4" id="KW-0238">DNA-binding</keyword>
<dbReference type="PANTHER" id="PTHR30055">
    <property type="entry name" value="HTH-TYPE TRANSCRIPTIONAL REGULATOR RUTR"/>
    <property type="match status" value="1"/>
</dbReference>
<name>A0A7W6Q6M5_9HYPH</name>
<gene>
    <name evidence="7" type="ORF">GGD53_001406</name>
</gene>
<keyword evidence="8" id="KW-1185">Reference proteome</keyword>
<feature type="compositionally biased region" description="Polar residues" evidence="5">
    <location>
        <begin position="1"/>
        <end position="20"/>
    </location>
</feature>
<evidence type="ECO:0000256" key="2">
    <source>
        <dbReference type="ARBA" id="ARBA00023125"/>
    </source>
</evidence>
<dbReference type="InterPro" id="IPR001647">
    <property type="entry name" value="HTH_TetR"/>
</dbReference>
<reference evidence="7 8" key="1">
    <citation type="submission" date="2020-08" db="EMBL/GenBank/DDBJ databases">
        <title>Genomic Encyclopedia of Type Strains, Phase IV (KMG-V): Genome sequencing to study the core and pangenomes of soil and plant-associated prokaryotes.</title>
        <authorList>
            <person name="Whitman W."/>
        </authorList>
    </citation>
    <scope>NUCLEOTIDE SEQUENCE [LARGE SCALE GENOMIC DNA]</scope>
    <source>
        <strain evidence="7 8">SEMIA 4074</strain>
    </source>
</reference>
<dbReference type="InterPro" id="IPR050109">
    <property type="entry name" value="HTH-type_TetR-like_transc_reg"/>
</dbReference>
<dbReference type="PROSITE" id="PS50977">
    <property type="entry name" value="HTH_TETR_2"/>
    <property type="match status" value="1"/>
</dbReference>